<dbReference type="InterPro" id="IPR013099">
    <property type="entry name" value="K_chnl_dom"/>
</dbReference>
<feature type="domain" description="Potassium channel" evidence="11">
    <location>
        <begin position="416"/>
        <end position="474"/>
    </location>
</feature>
<comment type="similarity">
    <text evidence="8">Belongs to the two pore domain potassium channel (TC 1.A.1.8) family.</text>
</comment>
<evidence type="ECO:0000313" key="12">
    <source>
        <dbReference type="EMBL" id="RZF47199.1"/>
    </source>
</evidence>
<organism evidence="12 13">
    <name type="scientific">Laodelphax striatellus</name>
    <name type="common">Small brown planthopper</name>
    <name type="synonym">Delphax striatella</name>
    <dbReference type="NCBI Taxonomy" id="195883"/>
    <lineage>
        <taxon>Eukaryota</taxon>
        <taxon>Metazoa</taxon>
        <taxon>Ecdysozoa</taxon>
        <taxon>Arthropoda</taxon>
        <taxon>Hexapoda</taxon>
        <taxon>Insecta</taxon>
        <taxon>Pterygota</taxon>
        <taxon>Neoptera</taxon>
        <taxon>Paraneoptera</taxon>
        <taxon>Hemiptera</taxon>
        <taxon>Auchenorrhyncha</taxon>
        <taxon>Fulgoroidea</taxon>
        <taxon>Delphacidae</taxon>
        <taxon>Criomorphinae</taxon>
        <taxon>Laodelphax</taxon>
    </lineage>
</organism>
<dbReference type="InParanoid" id="A0A482XP73"/>
<feature type="transmembrane region" description="Helical" evidence="10">
    <location>
        <begin position="572"/>
        <end position="595"/>
    </location>
</feature>
<dbReference type="OrthoDB" id="297496at2759"/>
<dbReference type="FunCoup" id="A0A482XP73">
    <property type="interactions" value="33"/>
</dbReference>
<dbReference type="Gene3D" id="1.10.287.70">
    <property type="match status" value="1"/>
</dbReference>
<evidence type="ECO:0000256" key="5">
    <source>
        <dbReference type="ARBA" id="ARBA00023065"/>
    </source>
</evidence>
<name>A0A482XP73_LAOST</name>
<evidence type="ECO:0000256" key="10">
    <source>
        <dbReference type="SAM" id="Phobius"/>
    </source>
</evidence>
<sequence>MADDEEASLAAGGVSRSRRFGARRSPTTGHRIRRQQTPEPPSAPATESEQADSDAVAIKRSLSTPARSRRSQISSTSDDDELPASRKRISSQTDAPKPVLRRRPKQKPAETTSTDTTSPKDSGNATTEPELKPQPKSNVKKNNSEKSKDSEDSKESDTSSSWWKSWTPWAAAPRGKSLEREPGSKPPEAIPRRRNRSLTRPFSSKSKKERNESLSLERPKPIGNGKGASPNDGVTRKALLRDFKNKQMVNSFEDSSDEFWKEDNDLQSVIKRLQSEITEVPSKDNKVQKTPKKYLALQEAGKRGTLRQEWRKFVDERSADITKMRLLRNRCASSLIILLIYCGLGGMLFRFTEGAFENFYKCGVKRVKRDFVDSLWNSMYSMREEEWKSLARRKLMTFEEQLHEAFEAGMTSYSGQKSWSFLNAVLYCLTVVTTIGYGHISPSTTTGRALTIVYAIFGIPMFLILLADFGKLFTRGIKFIWAFVRRVYYTGSCRKVRRTVPVQEVMKGVQMVYDIATFRRPSQLPPGVDLQNINVNDSVPPLPPRTPYPHSGTDPPGTPALSTFAVDDEFNLPISVAIFILVVYIFCGATVFYIWEKWGFFESFYFVFISMSTIGFGDFVPQNQMYMMASIVYLVFGLALTSMCINVVQEKLSDTFRQASAKIGATIGLQVQEDDGSVTPAPPHPVELAEVHTSTKKQSPKNEAFFKPESLEEKPKS</sequence>
<dbReference type="GO" id="GO:0030322">
    <property type="term" value="P:stabilization of membrane potential"/>
    <property type="evidence" value="ECO:0007669"/>
    <property type="project" value="TreeGrafter"/>
</dbReference>
<feature type="transmembrane region" description="Helical" evidence="10">
    <location>
        <begin position="419"/>
        <end position="437"/>
    </location>
</feature>
<evidence type="ECO:0000256" key="7">
    <source>
        <dbReference type="ARBA" id="ARBA00023303"/>
    </source>
</evidence>
<feature type="compositionally biased region" description="Basic and acidic residues" evidence="9">
    <location>
        <begin position="209"/>
        <end position="220"/>
    </location>
</feature>
<keyword evidence="5 8" id="KW-0406">Ion transport</keyword>
<dbReference type="InterPro" id="IPR003280">
    <property type="entry name" value="2pore_dom_K_chnl"/>
</dbReference>
<evidence type="ECO:0000313" key="13">
    <source>
        <dbReference type="Proteomes" id="UP000291343"/>
    </source>
</evidence>
<evidence type="ECO:0000256" key="3">
    <source>
        <dbReference type="ARBA" id="ARBA00022692"/>
    </source>
</evidence>
<feature type="transmembrane region" description="Helical" evidence="10">
    <location>
        <begin position="449"/>
        <end position="467"/>
    </location>
</feature>
<keyword evidence="7 8" id="KW-0407">Ion channel</keyword>
<feature type="region of interest" description="Disordered" evidence="9">
    <location>
        <begin position="1"/>
        <end position="234"/>
    </location>
</feature>
<reference evidence="12 13" key="1">
    <citation type="journal article" date="2017" name="Gigascience">
        <title>Genome sequence of the small brown planthopper, Laodelphax striatellus.</title>
        <authorList>
            <person name="Zhu J."/>
            <person name="Jiang F."/>
            <person name="Wang X."/>
            <person name="Yang P."/>
            <person name="Bao Y."/>
            <person name="Zhao W."/>
            <person name="Wang W."/>
            <person name="Lu H."/>
            <person name="Wang Q."/>
            <person name="Cui N."/>
            <person name="Li J."/>
            <person name="Chen X."/>
            <person name="Luo L."/>
            <person name="Yu J."/>
            <person name="Kang L."/>
            <person name="Cui F."/>
        </authorList>
    </citation>
    <scope>NUCLEOTIDE SEQUENCE [LARGE SCALE GENOMIC DNA]</scope>
    <source>
        <strain evidence="12">Lst14</strain>
    </source>
</reference>
<dbReference type="STRING" id="195883.A0A482XP73"/>
<dbReference type="Proteomes" id="UP000291343">
    <property type="component" value="Unassembled WGS sequence"/>
</dbReference>
<feature type="region of interest" description="Disordered" evidence="9">
    <location>
        <begin position="674"/>
        <end position="717"/>
    </location>
</feature>
<feature type="domain" description="Potassium channel" evidence="11">
    <location>
        <begin position="580"/>
        <end position="652"/>
    </location>
</feature>
<dbReference type="GO" id="GO:0005886">
    <property type="term" value="C:plasma membrane"/>
    <property type="evidence" value="ECO:0007669"/>
    <property type="project" value="TreeGrafter"/>
</dbReference>
<feature type="transmembrane region" description="Helical" evidence="10">
    <location>
        <begin position="331"/>
        <end position="351"/>
    </location>
</feature>
<evidence type="ECO:0000256" key="6">
    <source>
        <dbReference type="ARBA" id="ARBA00023136"/>
    </source>
</evidence>
<keyword evidence="2 8" id="KW-0813">Transport</keyword>
<dbReference type="PANTHER" id="PTHR11003:SF335">
    <property type="entry name" value="POTASSIUM CHANNEL DOMAIN-CONTAINING PROTEIN"/>
    <property type="match status" value="1"/>
</dbReference>
<feature type="transmembrane region" description="Helical" evidence="10">
    <location>
        <begin position="626"/>
        <end position="648"/>
    </location>
</feature>
<evidence type="ECO:0000256" key="8">
    <source>
        <dbReference type="RuleBase" id="RU003857"/>
    </source>
</evidence>
<comment type="caution">
    <text evidence="12">The sequence shown here is derived from an EMBL/GenBank/DDBJ whole genome shotgun (WGS) entry which is preliminary data.</text>
</comment>
<evidence type="ECO:0000256" key="2">
    <source>
        <dbReference type="ARBA" id="ARBA00022448"/>
    </source>
</evidence>
<dbReference type="EMBL" id="QKKF02004629">
    <property type="protein sequence ID" value="RZF47199.1"/>
    <property type="molecule type" value="Genomic_DNA"/>
</dbReference>
<feature type="compositionally biased region" description="Basic and acidic residues" evidence="9">
    <location>
        <begin position="142"/>
        <end position="157"/>
    </location>
</feature>
<dbReference type="GO" id="GO:0015271">
    <property type="term" value="F:outward rectifier potassium channel activity"/>
    <property type="evidence" value="ECO:0007669"/>
    <property type="project" value="TreeGrafter"/>
</dbReference>
<evidence type="ECO:0000256" key="1">
    <source>
        <dbReference type="ARBA" id="ARBA00004141"/>
    </source>
</evidence>
<accession>A0A482XP73</accession>
<dbReference type="PANTHER" id="PTHR11003">
    <property type="entry name" value="POTASSIUM CHANNEL, SUBFAMILY K"/>
    <property type="match status" value="1"/>
</dbReference>
<gene>
    <name evidence="12" type="ORF">LSTR_LSTR004908</name>
</gene>
<dbReference type="Pfam" id="PF07885">
    <property type="entry name" value="Ion_trans_2"/>
    <property type="match status" value="2"/>
</dbReference>
<feature type="compositionally biased region" description="Basic and acidic residues" evidence="9">
    <location>
        <begin position="704"/>
        <end position="717"/>
    </location>
</feature>
<dbReference type="SUPFAM" id="SSF81324">
    <property type="entry name" value="Voltage-gated potassium channels"/>
    <property type="match status" value="2"/>
</dbReference>
<keyword evidence="6 10" id="KW-0472">Membrane</keyword>
<dbReference type="GO" id="GO:0022841">
    <property type="term" value="F:potassium ion leak channel activity"/>
    <property type="evidence" value="ECO:0007669"/>
    <property type="project" value="TreeGrafter"/>
</dbReference>
<keyword evidence="13" id="KW-1185">Reference proteome</keyword>
<evidence type="ECO:0000256" key="4">
    <source>
        <dbReference type="ARBA" id="ARBA00022989"/>
    </source>
</evidence>
<evidence type="ECO:0000259" key="11">
    <source>
        <dbReference type="Pfam" id="PF07885"/>
    </source>
</evidence>
<keyword evidence="4 10" id="KW-1133">Transmembrane helix</keyword>
<feature type="compositionally biased region" description="Polar residues" evidence="9">
    <location>
        <begin position="61"/>
        <end position="76"/>
    </location>
</feature>
<keyword evidence="3 8" id="KW-0812">Transmembrane</keyword>
<dbReference type="AlphaFoldDB" id="A0A482XP73"/>
<evidence type="ECO:0000256" key="9">
    <source>
        <dbReference type="SAM" id="MobiDB-lite"/>
    </source>
</evidence>
<dbReference type="PRINTS" id="PR01333">
    <property type="entry name" value="2POREKCHANEL"/>
</dbReference>
<comment type="subcellular location">
    <subcellularLocation>
        <location evidence="1">Membrane</location>
        <topology evidence="1">Multi-pass membrane protein</topology>
    </subcellularLocation>
</comment>
<proteinExistence type="inferred from homology"/>
<protein>
    <recommendedName>
        <fullName evidence="11">Potassium channel domain-containing protein</fullName>
    </recommendedName>
</protein>